<proteinExistence type="inferred from homology"/>
<dbReference type="GO" id="GO:0003677">
    <property type="term" value="F:DNA binding"/>
    <property type="evidence" value="ECO:0007669"/>
    <property type="project" value="UniProtKB-KW"/>
</dbReference>
<comment type="caution">
    <text evidence="14">The sequence shown here is derived from an EMBL/GenBank/DDBJ whole genome shotgun (WGS) entry which is preliminary data.</text>
</comment>
<gene>
    <name evidence="14" type="ORF">FB192DRAFT_1381915</name>
</gene>
<accession>A0A8H4BFZ3</accession>
<dbReference type="InterPro" id="IPR014001">
    <property type="entry name" value="Helicase_ATP-bd"/>
</dbReference>
<dbReference type="GO" id="GO:0005694">
    <property type="term" value="C:chromosome"/>
    <property type="evidence" value="ECO:0007669"/>
    <property type="project" value="UniProtKB-ARBA"/>
</dbReference>
<feature type="region of interest" description="Disordered" evidence="11">
    <location>
        <begin position="279"/>
        <end position="344"/>
    </location>
</feature>
<dbReference type="SMART" id="SM00487">
    <property type="entry name" value="DEXDc"/>
    <property type="match status" value="1"/>
</dbReference>
<dbReference type="FunFam" id="3.40.50.10810:FF:000014">
    <property type="entry name" value="SWI/SNF-related matrix-associated actin-dependent regulator of chromatin subfamily A containing DEAD/H box 1"/>
    <property type="match status" value="1"/>
</dbReference>
<evidence type="ECO:0000256" key="7">
    <source>
        <dbReference type="ARBA" id="ARBA00022840"/>
    </source>
</evidence>
<feature type="compositionally biased region" description="Acidic residues" evidence="11">
    <location>
        <begin position="113"/>
        <end position="130"/>
    </location>
</feature>
<dbReference type="InterPro" id="IPR049730">
    <property type="entry name" value="SNF2/RAD54-like_C"/>
</dbReference>
<evidence type="ECO:0000256" key="9">
    <source>
        <dbReference type="ARBA" id="ARBA00023125"/>
    </source>
</evidence>
<feature type="compositionally biased region" description="Low complexity" evidence="11">
    <location>
        <begin position="59"/>
        <end position="70"/>
    </location>
</feature>
<evidence type="ECO:0000256" key="10">
    <source>
        <dbReference type="ARBA" id="ARBA00023242"/>
    </source>
</evidence>
<keyword evidence="5" id="KW-0378">Hydrolase</keyword>
<feature type="compositionally biased region" description="Basic residues" evidence="11">
    <location>
        <begin position="280"/>
        <end position="295"/>
    </location>
</feature>
<evidence type="ECO:0000256" key="8">
    <source>
        <dbReference type="ARBA" id="ARBA00022853"/>
    </source>
</evidence>
<feature type="compositionally biased region" description="Acidic residues" evidence="11">
    <location>
        <begin position="154"/>
        <end position="186"/>
    </location>
</feature>
<dbReference type="GO" id="GO:0005634">
    <property type="term" value="C:nucleus"/>
    <property type="evidence" value="ECO:0007669"/>
    <property type="project" value="UniProtKB-SubCell"/>
</dbReference>
<dbReference type="Pfam" id="PF00176">
    <property type="entry name" value="SNF2-rel_dom"/>
    <property type="match status" value="1"/>
</dbReference>
<name>A0A8H4BFZ3_MUCCL</name>
<comment type="subcellular location">
    <subcellularLocation>
        <location evidence="1">Nucleus</location>
    </subcellularLocation>
</comment>
<comment type="similarity">
    <text evidence="2">Belongs to the SNF2/RAD54 helicase family.</text>
</comment>
<sequence>MPPSFSPTTKPPSTNKTISSFFNPVKKPIDNDTRSKIKVNSNLKNISRSMFASKSSAFSLPNSRSGSSSSTENLAETFGKVGFGSKPKKPLIDLTSAVAPRRRLKQQRRPIDSDDDEDMPDSNSGDEDGEAIVTGNKRVLRERKPVMNRIIFSSDEEADLDEDEGDDDDQEEADERVEEGSMDGDDNGSTGTSGKKRRQPFSDSEDDVMGDEDDQLYNEKPTKTIDLHQRTQQTKKLNLIKSRLSQLANGSKVADKEIRATLRKDPSVVNAYQTLATKAANRRSPVKKPRLTQKHHYNEKDGVIELSDNDSNGVIDISESEQDEDSSGDDDSGSDADEGRRVENRQQKQTAVVLYFNTCSSKDFQIMTGCKSASADKLIELRPFADEEDLEVKLRQTKGLSAKYIENCYEMMSGYRAVDQIIKKVENLGVQLRNTINIWEELNNSRQGSPAANAGPKEDDQPGMNLTSISLDRAKANSIRYRDALEGYLTQQPDIVNPEMTLKDYQILGVNWMLLLYRKGISGILADEMGLGKTAQVISFLGRLCEIGETGPHLIVVPSSTIQNWEREFERFCPDLEVRLYHGSQQERMEQRINLQHENEDNEFQVIITTYNLASGHADDRKFFKRLECQSMILDEGHMVKNCTSARYKSLMSIKTPFRLLLTGTPLQNNLQELVSLLTFIMPDTFAQHEEDIRSIFKIRKSTTTTANDTKSNELGTAADETSIQVLAKERISRAKRMMTPFVLRRKKENVLKDLPNKTQMIEHCDMTENQAKLYNHIIEQTKKKYQALESATAEAAAEQEPAVVEKRTDMQAQFEDMSNVVIHLRKAADHPLMFRNVYTDDMLREMAKELHKDVKYWDSNLEYMYEDFTVMSDFEIDRFCREEKRIQHYCLKNQEWMDSGKIERLKQLLPKFKKEGNKVLIFSQFTKMLDILELVMQTIDISFLRLDGETKVMERQNMIDEFNNNADINVFLLSTKAGGFGINLTSANIVILYDIDFNPQNDKQAEDRAHRVGQTKDVVIHKLICRDTIEEYILKMANMKLRLDKNMSSADDELVEEEKEDNTSAGKGVHSILKEAFLIADNRAK</sequence>
<evidence type="ECO:0000313" key="15">
    <source>
        <dbReference type="Proteomes" id="UP000469890"/>
    </source>
</evidence>
<keyword evidence="6" id="KW-0347">Helicase</keyword>
<feature type="compositionally biased region" description="Basic and acidic residues" evidence="11">
    <location>
        <begin position="220"/>
        <end position="229"/>
    </location>
</feature>
<feature type="compositionally biased region" description="Acidic residues" evidence="11">
    <location>
        <begin position="203"/>
        <end position="216"/>
    </location>
</feature>
<dbReference type="GO" id="GO:0006325">
    <property type="term" value="P:chromatin organization"/>
    <property type="evidence" value="ECO:0007669"/>
    <property type="project" value="UniProtKB-KW"/>
</dbReference>
<dbReference type="AlphaFoldDB" id="A0A8H4BFZ3"/>
<dbReference type="SUPFAM" id="SSF52540">
    <property type="entry name" value="P-loop containing nucleoside triphosphate hydrolases"/>
    <property type="match status" value="2"/>
</dbReference>
<dbReference type="EC" id="3.6.4.12" evidence="3"/>
<dbReference type="SMART" id="SM00490">
    <property type="entry name" value="HELICc"/>
    <property type="match status" value="1"/>
</dbReference>
<feature type="region of interest" description="Disordered" evidence="11">
    <location>
        <begin position="1"/>
        <end position="232"/>
    </location>
</feature>
<dbReference type="CDD" id="cd18793">
    <property type="entry name" value="SF2_C_SNF"/>
    <property type="match status" value="1"/>
</dbReference>
<keyword evidence="10" id="KW-0539">Nucleus</keyword>
<dbReference type="Gene3D" id="3.40.50.10810">
    <property type="entry name" value="Tandem AAA-ATPase domain"/>
    <property type="match status" value="1"/>
</dbReference>
<evidence type="ECO:0000259" key="12">
    <source>
        <dbReference type="PROSITE" id="PS51192"/>
    </source>
</evidence>
<dbReference type="EMBL" id="JAAECE010000005">
    <property type="protein sequence ID" value="KAF1800692.1"/>
    <property type="molecule type" value="Genomic_DNA"/>
</dbReference>
<dbReference type="Pfam" id="PF00271">
    <property type="entry name" value="Helicase_C"/>
    <property type="match status" value="1"/>
</dbReference>
<feature type="compositionally biased region" description="Polar residues" evidence="11">
    <location>
        <begin position="38"/>
        <end position="58"/>
    </location>
</feature>
<evidence type="ECO:0000256" key="1">
    <source>
        <dbReference type="ARBA" id="ARBA00004123"/>
    </source>
</evidence>
<dbReference type="InterPro" id="IPR000330">
    <property type="entry name" value="SNF2_N"/>
</dbReference>
<dbReference type="Gene3D" id="3.40.50.300">
    <property type="entry name" value="P-loop containing nucleotide triphosphate hydrolases"/>
    <property type="match status" value="1"/>
</dbReference>
<keyword evidence="4" id="KW-0547">Nucleotide-binding</keyword>
<protein>
    <recommendedName>
        <fullName evidence="3">DNA helicase</fullName>
        <ecNumber evidence="3">3.6.4.12</ecNumber>
    </recommendedName>
</protein>
<evidence type="ECO:0000313" key="14">
    <source>
        <dbReference type="EMBL" id="KAF1800692.1"/>
    </source>
</evidence>
<dbReference type="InterPro" id="IPR027417">
    <property type="entry name" value="P-loop_NTPase"/>
</dbReference>
<evidence type="ECO:0000256" key="6">
    <source>
        <dbReference type="ARBA" id="ARBA00022806"/>
    </source>
</evidence>
<dbReference type="GO" id="GO:0003678">
    <property type="term" value="F:DNA helicase activity"/>
    <property type="evidence" value="ECO:0007669"/>
    <property type="project" value="UniProtKB-EC"/>
</dbReference>
<keyword evidence="9" id="KW-0238">DNA-binding</keyword>
<evidence type="ECO:0000256" key="5">
    <source>
        <dbReference type="ARBA" id="ARBA00022801"/>
    </source>
</evidence>
<keyword evidence="8" id="KW-0156">Chromatin regulator</keyword>
<reference evidence="14 15" key="1">
    <citation type="submission" date="2019-09" db="EMBL/GenBank/DDBJ databases">
        <authorList>
            <consortium name="DOE Joint Genome Institute"/>
            <person name="Mondo S.J."/>
            <person name="Navarro-Mendoza M.I."/>
            <person name="Perez-Arques C."/>
            <person name="Panchal S."/>
            <person name="Nicolas F.E."/>
            <person name="Ganguly P."/>
            <person name="Pangilinan J."/>
            <person name="Grigoriev I."/>
            <person name="Heitman J."/>
            <person name="Sanya K."/>
            <person name="Garre V."/>
        </authorList>
    </citation>
    <scope>NUCLEOTIDE SEQUENCE [LARGE SCALE GENOMIC DNA]</scope>
    <source>
        <strain evidence="14 15">MU402</strain>
    </source>
</reference>
<keyword evidence="7" id="KW-0067">ATP-binding</keyword>
<evidence type="ECO:0000256" key="4">
    <source>
        <dbReference type="ARBA" id="ARBA00022741"/>
    </source>
</evidence>
<organism evidence="14 15">
    <name type="scientific">Mucor circinelloides f. lusitanicus</name>
    <name type="common">Mucor racemosus var. lusitanicus</name>
    <dbReference type="NCBI Taxonomy" id="29924"/>
    <lineage>
        <taxon>Eukaryota</taxon>
        <taxon>Fungi</taxon>
        <taxon>Fungi incertae sedis</taxon>
        <taxon>Mucoromycota</taxon>
        <taxon>Mucoromycotina</taxon>
        <taxon>Mucoromycetes</taxon>
        <taxon>Mucorales</taxon>
        <taxon>Mucorineae</taxon>
        <taxon>Mucoraceae</taxon>
        <taxon>Mucor</taxon>
    </lineage>
</organism>
<dbReference type="GO" id="GO:0005524">
    <property type="term" value="F:ATP binding"/>
    <property type="evidence" value="ECO:0007669"/>
    <property type="project" value="UniProtKB-KW"/>
</dbReference>
<dbReference type="GO" id="GO:0016787">
    <property type="term" value="F:hydrolase activity"/>
    <property type="evidence" value="ECO:0007669"/>
    <property type="project" value="UniProtKB-KW"/>
</dbReference>
<evidence type="ECO:0000256" key="3">
    <source>
        <dbReference type="ARBA" id="ARBA00012551"/>
    </source>
</evidence>
<dbReference type="InterPro" id="IPR001650">
    <property type="entry name" value="Helicase_C-like"/>
</dbReference>
<dbReference type="Proteomes" id="UP000469890">
    <property type="component" value="Unassembled WGS sequence"/>
</dbReference>
<evidence type="ECO:0000259" key="13">
    <source>
        <dbReference type="PROSITE" id="PS51194"/>
    </source>
</evidence>
<feature type="compositionally biased region" description="Acidic residues" evidence="11">
    <location>
        <begin position="318"/>
        <end position="336"/>
    </location>
</feature>
<dbReference type="PROSITE" id="PS51194">
    <property type="entry name" value="HELICASE_CTER"/>
    <property type="match status" value="1"/>
</dbReference>
<evidence type="ECO:0000256" key="2">
    <source>
        <dbReference type="ARBA" id="ARBA00007025"/>
    </source>
</evidence>
<feature type="domain" description="Helicase C-terminal" evidence="13">
    <location>
        <begin position="905"/>
        <end position="1063"/>
    </location>
</feature>
<evidence type="ECO:0000256" key="11">
    <source>
        <dbReference type="SAM" id="MobiDB-lite"/>
    </source>
</evidence>
<dbReference type="PROSITE" id="PS51192">
    <property type="entry name" value="HELICASE_ATP_BIND_1"/>
    <property type="match status" value="1"/>
</dbReference>
<dbReference type="InterPro" id="IPR038718">
    <property type="entry name" value="SNF2-like_sf"/>
</dbReference>
<feature type="domain" description="Helicase ATP-binding" evidence="12">
    <location>
        <begin position="514"/>
        <end position="684"/>
    </location>
</feature>
<feature type="compositionally biased region" description="Low complexity" evidence="11">
    <location>
        <begin position="1"/>
        <end position="20"/>
    </location>
</feature>
<dbReference type="PANTHER" id="PTHR10799">
    <property type="entry name" value="SNF2/RAD54 HELICASE FAMILY"/>
    <property type="match status" value="1"/>
</dbReference>